<dbReference type="OrthoDB" id="422574at2759"/>
<name>A0A316YIU7_9BASI</name>
<feature type="domain" description="GST C-terminal" evidence="4">
    <location>
        <begin position="97"/>
        <end position="226"/>
    </location>
</feature>
<dbReference type="FunCoup" id="A0A316YIU7">
    <property type="interactions" value="97"/>
</dbReference>
<dbReference type="SFLD" id="SFLDG01151">
    <property type="entry name" value="Main.2:_Nu-like"/>
    <property type="match status" value="1"/>
</dbReference>
<dbReference type="RefSeq" id="XP_025376327.1">
    <property type="nucleotide sequence ID" value="XM_025522031.1"/>
</dbReference>
<dbReference type="Proteomes" id="UP000245768">
    <property type="component" value="Unassembled WGS sequence"/>
</dbReference>
<dbReference type="InterPro" id="IPR010987">
    <property type="entry name" value="Glutathione-S-Trfase_C-like"/>
</dbReference>
<dbReference type="SFLD" id="SFLDS00019">
    <property type="entry name" value="Glutathione_Transferase_(cytos"/>
    <property type="match status" value="1"/>
</dbReference>
<organism evidence="5 6">
    <name type="scientific">Acaromyces ingoldii</name>
    <dbReference type="NCBI Taxonomy" id="215250"/>
    <lineage>
        <taxon>Eukaryota</taxon>
        <taxon>Fungi</taxon>
        <taxon>Dikarya</taxon>
        <taxon>Basidiomycota</taxon>
        <taxon>Ustilaginomycotina</taxon>
        <taxon>Exobasidiomycetes</taxon>
        <taxon>Exobasidiales</taxon>
        <taxon>Cryptobasidiaceae</taxon>
        <taxon>Acaromyces</taxon>
    </lineage>
</organism>
<dbReference type="InterPro" id="IPR004046">
    <property type="entry name" value="GST_C"/>
</dbReference>
<dbReference type="Pfam" id="PF02798">
    <property type="entry name" value="GST_N"/>
    <property type="match status" value="1"/>
</dbReference>
<keyword evidence="6" id="KW-1185">Reference proteome</keyword>
<dbReference type="Pfam" id="PF00043">
    <property type="entry name" value="GST_C"/>
    <property type="match status" value="1"/>
</dbReference>
<evidence type="ECO:0000313" key="5">
    <source>
        <dbReference type="EMBL" id="PWN89129.1"/>
    </source>
</evidence>
<dbReference type="PANTHER" id="PTHR44051:SF14">
    <property type="entry name" value="GLUTATHIONE S-TRANSFERASE II"/>
    <property type="match status" value="1"/>
</dbReference>
<evidence type="ECO:0000313" key="6">
    <source>
        <dbReference type="Proteomes" id="UP000245768"/>
    </source>
</evidence>
<evidence type="ECO:0000256" key="1">
    <source>
        <dbReference type="ARBA" id="ARBA00007409"/>
    </source>
</evidence>
<keyword evidence="5" id="KW-0808">Transferase</keyword>
<accession>A0A316YIU7</accession>
<proteinExistence type="inferred from homology"/>
<dbReference type="InterPro" id="IPR040079">
    <property type="entry name" value="Glutathione_S-Trfase"/>
</dbReference>
<sequence>MAPQFTLYSHRGPGPNPLKTALVLEKLGLTFEVVALDFGDDPEKGVKGEKFLKVNPNGRVPALVDHNNSDFCIWESGATMVYLAEKYDKTGSIYGKDVEEKAIVMQWLTHQLSGLGPVQGNVNFAYHYWEGAYGEKASKSVFTRFEGETHRLYQILDDQLARQAQRGSQWIALDRPTLADFAFYPWVNIAGFGKIDLSPYKNVNKWLDALKNDKQVQAADSKLPKS</sequence>
<dbReference type="EMBL" id="KZ819637">
    <property type="protein sequence ID" value="PWN89129.1"/>
    <property type="molecule type" value="Genomic_DNA"/>
</dbReference>
<dbReference type="InParanoid" id="A0A316YIU7"/>
<dbReference type="STRING" id="215250.A0A316YIU7"/>
<dbReference type="PROSITE" id="PS50405">
    <property type="entry name" value="GST_CTER"/>
    <property type="match status" value="1"/>
</dbReference>
<reference evidence="5 6" key="1">
    <citation type="journal article" date="2018" name="Mol. Biol. Evol.">
        <title>Broad Genomic Sampling Reveals a Smut Pathogenic Ancestry of the Fungal Clade Ustilaginomycotina.</title>
        <authorList>
            <person name="Kijpornyongpan T."/>
            <person name="Mondo S.J."/>
            <person name="Barry K."/>
            <person name="Sandor L."/>
            <person name="Lee J."/>
            <person name="Lipzen A."/>
            <person name="Pangilinan J."/>
            <person name="LaButti K."/>
            <person name="Hainaut M."/>
            <person name="Henrissat B."/>
            <person name="Grigoriev I.V."/>
            <person name="Spatafora J.W."/>
            <person name="Aime M.C."/>
        </authorList>
    </citation>
    <scope>NUCLEOTIDE SEQUENCE [LARGE SCALE GENOMIC DNA]</scope>
    <source>
        <strain evidence="5 6">MCA 4198</strain>
    </source>
</reference>
<dbReference type="InterPro" id="IPR036249">
    <property type="entry name" value="Thioredoxin-like_sf"/>
</dbReference>
<dbReference type="SFLD" id="SFLDG00358">
    <property type="entry name" value="Main_(cytGST)"/>
    <property type="match status" value="1"/>
</dbReference>
<dbReference type="InterPro" id="IPR004045">
    <property type="entry name" value="Glutathione_S-Trfase_N"/>
</dbReference>
<dbReference type="GeneID" id="37043947"/>
<dbReference type="Gene3D" id="1.20.1050.10">
    <property type="match status" value="1"/>
</dbReference>
<dbReference type="SUPFAM" id="SSF52833">
    <property type="entry name" value="Thioredoxin-like"/>
    <property type="match status" value="1"/>
</dbReference>
<dbReference type="InterPro" id="IPR036282">
    <property type="entry name" value="Glutathione-S-Trfase_C_sf"/>
</dbReference>
<protein>
    <submittedName>
        <fullName evidence="5">Glutathione S-transferase</fullName>
    </submittedName>
</protein>
<evidence type="ECO:0000259" key="3">
    <source>
        <dbReference type="PROSITE" id="PS50404"/>
    </source>
</evidence>
<evidence type="ECO:0000259" key="4">
    <source>
        <dbReference type="PROSITE" id="PS50405"/>
    </source>
</evidence>
<gene>
    <name evidence="5" type="ORF">FA10DRAFT_267724</name>
</gene>
<dbReference type="SUPFAM" id="SSF47616">
    <property type="entry name" value="GST C-terminal domain-like"/>
    <property type="match status" value="1"/>
</dbReference>
<comment type="similarity">
    <text evidence="1 2">Belongs to the GST superfamily.</text>
</comment>
<dbReference type="CDD" id="cd03048">
    <property type="entry name" value="GST_N_Ure2p_like"/>
    <property type="match status" value="1"/>
</dbReference>
<evidence type="ECO:0000256" key="2">
    <source>
        <dbReference type="RuleBase" id="RU003494"/>
    </source>
</evidence>
<dbReference type="GO" id="GO:0016740">
    <property type="term" value="F:transferase activity"/>
    <property type="evidence" value="ECO:0007669"/>
    <property type="project" value="UniProtKB-KW"/>
</dbReference>
<feature type="domain" description="GST N-terminal" evidence="3">
    <location>
        <begin position="3"/>
        <end position="91"/>
    </location>
</feature>
<dbReference type="PROSITE" id="PS50404">
    <property type="entry name" value="GST_NTER"/>
    <property type="match status" value="1"/>
</dbReference>
<dbReference type="Gene3D" id="3.40.30.10">
    <property type="entry name" value="Glutaredoxin"/>
    <property type="match status" value="1"/>
</dbReference>
<dbReference type="AlphaFoldDB" id="A0A316YIU7"/>
<dbReference type="PANTHER" id="PTHR44051">
    <property type="entry name" value="GLUTATHIONE S-TRANSFERASE-RELATED"/>
    <property type="match status" value="1"/>
</dbReference>